<dbReference type="Gene3D" id="3.30.980.10">
    <property type="entry name" value="Threonyl-trna Synthetase, Chain A, domain 2"/>
    <property type="match status" value="1"/>
</dbReference>
<dbReference type="GO" id="GO:0004812">
    <property type="term" value="F:aminoacyl-tRNA ligase activity"/>
    <property type="evidence" value="ECO:0007669"/>
    <property type="project" value="InterPro"/>
</dbReference>
<dbReference type="InterPro" id="IPR051335">
    <property type="entry name" value="Alanyl-tRNA_Editing_Enzymes"/>
</dbReference>
<evidence type="ECO:0000259" key="8">
    <source>
        <dbReference type="SMART" id="SM00863"/>
    </source>
</evidence>
<comment type="subcellular location">
    <subcellularLocation>
        <location evidence="2">Cytoplasm</location>
    </subcellularLocation>
</comment>
<sequence>IFSVLSSLSVWFPPGALNITGRGGKSVVSVHTASSGMLVLHRGTSQLLSADVLPWCRELGRQRSVIELDTPVVTAEQLQALEDSVNEKIRDRVPVTVRELAADDPEVETVRSRGLPDDHAGPVRVVDIEGIDSNLCCGTHVSNLSDLQVIKLLGVEKGKKNKTNLVFLVGNRVLKSIEQSHSTEKALTSLLKNGPGEHVEAVKRLQSSVKLLQKVQEQLGKILYSRGGFCFFLKCFFIHPYRKEGDSEFMNIIANEIGTEETLLFLTVGDEKEAGLFLLAGPVEAVENLGPRVAELLGGKGAGKRGRFQGKAAKMSRRGEVQALLQEFISNQSPGA</sequence>
<dbReference type="GO" id="GO:0043039">
    <property type="term" value="P:tRNA aminoacylation"/>
    <property type="evidence" value="ECO:0007669"/>
    <property type="project" value="InterPro"/>
</dbReference>
<evidence type="ECO:0000256" key="3">
    <source>
        <dbReference type="ARBA" id="ARBA00008429"/>
    </source>
</evidence>
<protein>
    <recommendedName>
        <fullName evidence="8">Threonyl/alanyl tRNA synthetase SAD domain-containing protein</fullName>
    </recommendedName>
</protein>
<keyword evidence="7" id="KW-0648">Protein biosynthesis</keyword>
<keyword evidence="10" id="KW-1185">Reference proteome</keyword>
<comment type="cofactor">
    <cofactor evidence="1">
        <name>Zn(2+)</name>
        <dbReference type="ChEBI" id="CHEBI:29105"/>
    </cofactor>
</comment>
<comment type="similarity">
    <text evidence="3">Belongs to the class-II aminoacyl-tRNA synthetase family. Alax-L subfamily.</text>
</comment>
<dbReference type="SMART" id="SM00863">
    <property type="entry name" value="tRNA_SAD"/>
    <property type="match status" value="1"/>
</dbReference>
<evidence type="ECO:0000256" key="2">
    <source>
        <dbReference type="ARBA" id="ARBA00004496"/>
    </source>
</evidence>
<accession>A0A8D2MCW8</accession>
<keyword evidence="5" id="KW-0479">Metal-binding</keyword>
<feature type="domain" description="Threonyl/alanyl tRNA synthetase SAD" evidence="8">
    <location>
        <begin position="123"/>
        <end position="166"/>
    </location>
</feature>
<keyword evidence="4" id="KW-0963">Cytoplasm</keyword>
<evidence type="ECO:0000256" key="1">
    <source>
        <dbReference type="ARBA" id="ARBA00001947"/>
    </source>
</evidence>
<evidence type="ECO:0000256" key="5">
    <source>
        <dbReference type="ARBA" id="ARBA00022723"/>
    </source>
</evidence>
<evidence type="ECO:0000256" key="4">
    <source>
        <dbReference type="ARBA" id="ARBA00022490"/>
    </source>
</evidence>
<dbReference type="InterPro" id="IPR018163">
    <property type="entry name" value="Thr/Ala-tRNA-synth_IIc_edit"/>
</dbReference>
<dbReference type="Pfam" id="PF07973">
    <property type="entry name" value="tRNA_SAD"/>
    <property type="match status" value="1"/>
</dbReference>
<organism evidence="9 10">
    <name type="scientific">Zonotrichia albicollis</name>
    <name type="common">White-throated sparrow</name>
    <name type="synonym">Fringilla albicollis</name>
    <dbReference type="NCBI Taxonomy" id="44394"/>
    <lineage>
        <taxon>Eukaryota</taxon>
        <taxon>Metazoa</taxon>
        <taxon>Chordata</taxon>
        <taxon>Craniata</taxon>
        <taxon>Vertebrata</taxon>
        <taxon>Euteleostomi</taxon>
        <taxon>Archelosauria</taxon>
        <taxon>Archosauria</taxon>
        <taxon>Dinosauria</taxon>
        <taxon>Saurischia</taxon>
        <taxon>Theropoda</taxon>
        <taxon>Coelurosauria</taxon>
        <taxon>Aves</taxon>
        <taxon>Neognathae</taxon>
        <taxon>Neoaves</taxon>
        <taxon>Telluraves</taxon>
        <taxon>Australaves</taxon>
        <taxon>Passeriformes</taxon>
        <taxon>Passerellidae</taxon>
        <taxon>Zonotrichia</taxon>
    </lineage>
</organism>
<reference evidence="9" key="2">
    <citation type="submission" date="2025-09" db="UniProtKB">
        <authorList>
            <consortium name="Ensembl"/>
        </authorList>
    </citation>
    <scope>IDENTIFICATION</scope>
</reference>
<gene>
    <name evidence="9" type="primary">LOC102060889</name>
</gene>
<dbReference type="GO" id="GO:0002196">
    <property type="term" value="F:Ser-tRNA(Ala) deacylase activity"/>
    <property type="evidence" value="ECO:0007669"/>
    <property type="project" value="TreeGrafter"/>
</dbReference>
<dbReference type="PANTHER" id="PTHR43462:SF1">
    <property type="entry name" value="ALANYL-TRNA EDITING PROTEIN AARSD1"/>
    <property type="match status" value="1"/>
</dbReference>
<proteinExistence type="inferred from homology"/>
<dbReference type="Ensembl" id="ENSZALT00000007941.1">
    <property type="protein sequence ID" value="ENSZALP00000005343.1"/>
    <property type="gene ID" value="ENSZALG00000004884.1"/>
</dbReference>
<dbReference type="GO" id="GO:0005524">
    <property type="term" value="F:ATP binding"/>
    <property type="evidence" value="ECO:0007669"/>
    <property type="project" value="InterPro"/>
</dbReference>
<dbReference type="GO" id="GO:0006412">
    <property type="term" value="P:translation"/>
    <property type="evidence" value="ECO:0007669"/>
    <property type="project" value="UniProtKB-KW"/>
</dbReference>
<evidence type="ECO:0000256" key="6">
    <source>
        <dbReference type="ARBA" id="ARBA00022833"/>
    </source>
</evidence>
<dbReference type="FunFam" id="3.30.980.10:FF:000007">
    <property type="entry name" value="alanyl-tRNA editing protein Aarsd1"/>
    <property type="match status" value="1"/>
</dbReference>
<reference evidence="9" key="1">
    <citation type="submission" date="2025-08" db="UniProtKB">
        <authorList>
            <consortium name="Ensembl"/>
        </authorList>
    </citation>
    <scope>IDENTIFICATION</scope>
</reference>
<dbReference type="PANTHER" id="PTHR43462">
    <property type="entry name" value="ALANYL-TRNA EDITING PROTEIN"/>
    <property type="match status" value="1"/>
</dbReference>
<dbReference type="GO" id="GO:0046872">
    <property type="term" value="F:metal ion binding"/>
    <property type="evidence" value="ECO:0007669"/>
    <property type="project" value="UniProtKB-KW"/>
</dbReference>
<keyword evidence="6" id="KW-0862">Zinc</keyword>
<dbReference type="InterPro" id="IPR012947">
    <property type="entry name" value="tRNA_SAD"/>
</dbReference>
<dbReference type="Proteomes" id="UP000694413">
    <property type="component" value="Unassembled WGS sequence"/>
</dbReference>
<dbReference type="GO" id="GO:0005737">
    <property type="term" value="C:cytoplasm"/>
    <property type="evidence" value="ECO:0007669"/>
    <property type="project" value="UniProtKB-SubCell"/>
</dbReference>
<dbReference type="SUPFAM" id="SSF55186">
    <property type="entry name" value="ThrRS/AlaRS common domain"/>
    <property type="match status" value="1"/>
</dbReference>
<dbReference type="AlphaFoldDB" id="A0A8D2MCW8"/>
<evidence type="ECO:0000256" key="7">
    <source>
        <dbReference type="ARBA" id="ARBA00022917"/>
    </source>
</evidence>
<evidence type="ECO:0000313" key="9">
    <source>
        <dbReference type="Ensembl" id="ENSZALP00000005343.1"/>
    </source>
</evidence>
<evidence type="ECO:0000313" key="10">
    <source>
        <dbReference type="Proteomes" id="UP000694413"/>
    </source>
</evidence>
<name>A0A8D2MCW8_ZONAL</name>